<name>A0A8S5N1L9_9CAUD</name>
<dbReference type="EMBL" id="BK015041">
    <property type="protein sequence ID" value="DAD88513.1"/>
    <property type="molecule type" value="Genomic_DNA"/>
</dbReference>
<protein>
    <submittedName>
        <fullName evidence="1">UBA2-like domain protein</fullName>
    </submittedName>
</protein>
<sequence length="48" mass="5160">MLQNLSDFAAKTPFELPEVRQNAKQLLAMGVSAENIIPTMKALGDVAS</sequence>
<reference evidence="1" key="1">
    <citation type="journal article" date="2021" name="Proc. Natl. Acad. Sci. U.S.A.">
        <title>A Catalog of Tens of Thousands of Viruses from Human Metagenomes Reveals Hidden Associations with Chronic Diseases.</title>
        <authorList>
            <person name="Tisza M.J."/>
            <person name="Buck C.B."/>
        </authorList>
    </citation>
    <scope>NUCLEOTIDE SEQUENCE</scope>
    <source>
        <strain evidence="1">Cttxo15</strain>
    </source>
</reference>
<proteinExistence type="predicted"/>
<accession>A0A8S5N1L9</accession>
<organism evidence="1">
    <name type="scientific">Podoviridae sp. cttxo15</name>
    <dbReference type="NCBI Taxonomy" id="2826584"/>
    <lineage>
        <taxon>Viruses</taxon>
        <taxon>Duplodnaviria</taxon>
        <taxon>Heunggongvirae</taxon>
        <taxon>Uroviricota</taxon>
        <taxon>Caudoviricetes</taxon>
    </lineage>
</organism>
<evidence type="ECO:0000313" key="1">
    <source>
        <dbReference type="EMBL" id="DAD88513.1"/>
    </source>
</evidence>